<dbReference type="EMBL" id="CAACVR010000011">
    <property type="protein sequence ID" value="VEU21247.1"/>
    <property type="molecule type" value="Genomic_DNA"/>
</dbReference>
<dbReference type="Proteomes" id="UP000290900">
    <property type="component" value="Unassembled WGS sequence"/>
</dbReference>
<evidence type="ECO:0000313" key="2">
    <source>
        <dbReference type="Proteomes" id="UP000290900"/>
    </source>
</evidence>
<sequence>MLPFSQISQHRQTVLRVYRTIIKNALHLDLPSFDDRSRARLIGQIRRSFRRQKDVNNSLVCQRLLLQAVEWNETLCRWYDADNVTEDPKYKELLKKVNPKEVEQTPAVGRDELSELIQANKAENTPTATDLKRQRQKRQLDSWIKLYIRRRQEIGLIPKKSKLDQRYIDEILKSKVLYDRREKVLQRVASKLRRPSTAGLKCANGTYNYIYVMFTPWNSRVVTEKGNFIYKQRKKHDKYLLDVLEFQDYKEKWQPLYEEEAKWESAMSGTRDDWGDIFKWYEKHLSDVSKSIEMDTINYNKRQYCYFQKLKPEFDRLLEDSRSNMHRLLKVIKAKQIGPYTDIAEGEDLGKLMKEHYFRDPSELDVLEKNSSSG</sequence>
<keyword evidence="2" id="KW-1185">Reference proteome</keyword>
<reference evidence="1 2" key="1">
    <citation type="submission" date="2018-12" db="EMBL/GenBank/DDBJ databases">
        <authorList>
            <person name="Tiukova I."/>
            <person name="Dainat J."/>
        </authorList>
    </citation>
    <scope>NUCLEOTIDE SEQUENCE [LARGE SCALE GENOMIC DNA]</scope>
</reference>
<proteinExistence type="predicted"/>
<dbReference type="OrthoDB" id="3997099at2759"/>
<gene>
    <name evidence="1" type="ORF">BRENAR_LOCUS1982</name>
</gene>
<dbReference type="AlphaFoldDB" id="A0A448YK13"/>
<name>A0A448YK13_BRENA</name>
<protein>
    <submittedName>
        <fullName evidence="1">DEKNAAC102157</fullName>
    </submittedName>
</protein>
<organism evidence="1 2">
    <name type="scientific">Brettanomyces naardenensis</name>
    <name type="common">Yeast</name>
    <dbReference type="NCBI Taxonomy" id="13370"/>
    <lineage>
        <taxon>Eukaryota</taxon>
        <taxon>Fungi</taxon>
        <taxon>Dikarya</taxon>
        <taxon>Ascomycota</taxon>
        <taxon>Saccharomycotina</taxon>
        <taxon>Pichiomycetes</taxon>
        <taxon>Pichiales</taxon>
        <taxon>Pichiaceae</taxon>
        <taxon>Brettanomyces</taxon>
    </lineage>
</organism>
<dbReference type="InParanoid" id="A0A448YK13"/>
<evidence type="ECO:0000313" key="1">
    <source>
        <dbReference type="EMBL" id="VEU21247.1"/>
    </source>
</evidence>
<accession>A0A448YK13</accession>